<dbReference type="EMBL" id="HBGE01104339">
    <property type="protein sequence ID" value="CAD9185431.1"/>
    <property type="molecule type" value="Transcribed_RNA"/>
</dbReference>
<evidence type="ECO:0000259" key="1">
    <source>
        <dbReference type="Pfam" id="PF00691"/>
    </source>
</evidence>
<dbReference type="InterPro" id="IPR036737">
    <property type="entry name" value="OmpA-like_sf"/>
</dbReference>
<dbReference type="PANTHER" id="PTHR30329:SF21">
    <property type="entry name" value="LIPOPROTEIN YIAD-RELATED"/>
    <property type="match status" value="1"/>
</dbReference>
<reference evidence="2" key="1">
    <citation type="submission" date="2021-01" db="EMBL/GenBank/DDBJ databases">
        <authorList>
            <person name="Corre E."/>
            <person name="Pelletier E."/>
            <person name="Niang G."/>
            <person name="Scheremetjew M."/>
            <person name="Finn R."/>
            <person name="Kale V."/>
            <person name="Holt S."/>
            <person name="Cochrane G."/>
            <person name="Meng A."/>
            <person name="Brown T."/>
            <person name="Cohen L."/>
        </authorList>
    </citation>
    <scope>NUCLEOTIDE SEQUENCE</scope>
    <source>
        <strain evidence="2">OF101</strain>
    </source>
</reference>
<dbReference type="InterPro" id="IPR050330">
    <property type="entry name" value="Bact_OuterMem_StrucFunc"/>
</dbReference>
<dbReference type="SUPFAM" id="SSF103088">
    <property type="entry name" value="OmpA-like"/>
    <property type="match status" value="1"/>
</dbReference>
<dbReference type="Gene3D" id="3.30.1330.60">
    <property type="entry name" value="OmpA-like domain"/>
    <property type="match status" value="1"/>
</dbReference>
<proteinExistence type="predicted"/>
<protein>
    <recommendedName>
        <fullName evidence="1">OmpA-like domain-containing protein</fullName>
    </recommendedName>
</protein>
<feature type="domain" description="OmpA-like" evidence="1">
    <location>
        <begin position="47"/>
        <end position="110"/>
    </location>
</feature>
<dbReference type="InterPro" id="IPR006665">
    <property type="entry name" value="OmpA-like"/>
</dbReference>
<organism evidence="2">
    <name type="scientific">Alexandrium catenella</name>
    <name type="common">Red tide dinoflagellate</name>
    <name type="synonym">Gonyaulax catenella</name>
    <dbReference type="NCBI Taxonomy" id="2925"/>
    <lineage>
        <taxon>Eukaryota</taxon>
        <taxon>Sar</taxon>
        <taxon>Alveolata</taxon>
        <taxon>Dinophyceae</taxon>
        <taxon>Gonyaulacales</taxon>
        <taxon>Pyrocystaceae</taxon>
        <taxon>Alexandrium</taxon>
    </lineage>
</organism>
<gene>
    <name evidence="2" type="ORF">ACAT0790_LOCUS62205</name>
</gene>
<evidence type="ECO:0000313" key="2">
    <source>
        <dbReference type="EMBL" id="CAD9185431.1"/>
    </source>
</evidence>
<name>A0A7S1S5N5_ALECA</name>
<dbReference type="PANTHER" id="PTHR30329">
    <property type="entry name" value="STATOR ELEMENT OF FLAGELLAR MOTOR COMPLEX"/>
    <property type="match status" value="1"/>
</dbReference>
<dbReference type="Pfam" id="PF00691">
    <property type="entry name" value="OmpA"/>
    <property type="match status" value="1"/>
</dbReference>
<sequence length="167" mass="17514">MGAACNSQIGSCDLDAPRVEVHDDSEATISAVKKSLDRKLYWAGGLTFEKGSATLKPGSRQAAVALAAILRMYPSIGVKVQSYTGNQGDAKKAIELSAERARAVKAVLLENCDNVVRAMGCGYTADGGPRIEVSPFRADELAALPDNEGLPTEVKGGRQCTNGCAIQ</sequence>
<accession>A0A7S1S5N5</accession>
<dbReference type="AlphaFoldDB" id="A0A7S1S5N5"/>